<name>D2R138_PIRSD</name>
<dbReference type="eggNOG" id="COG4464">
    <property type="taxonomic scope" value="Bacteria"/>
</dbReference>
<comment type="catalytic activity">
    <reaction evidence="4">
        <text>O-phospho-L-tyrosyl-[protein] + H2O = L-tyrosyl-[protein] + phosphate</text>
        <dbReference type="Rhea" id="RHEA:10684"/>
        <dbReference type="Rhea" id="RHEA-COMP:10136"/>
        <dbReference type="Rhea" id="RHEA-COMP:20101"/>
        <dbReference type="ChEBI" id="CHEBI:15377"/>
        <dbReference type="ChEBI" id="CHEBI:43474"/>
        <dbReference type="ChEBI" id="CHEBI:46858"/>
        <dbReference type="ChEBI" id="CHEBI:61978"/>
        <dbReference type="EC" id="3.1.3.48"/>
    </reaction>
</comment>
<gene>
    <name evidence="5" type="ordered locus">Psta_3868</name>
</gene>
<comment type="similarity">
    <text evidence="1">Belongs to the metallo-dependent hydrolases superfamily. CpsB/CapC family.</text>
</comment>
<dbReference type="AlphaFoldDB" id="D2R138"/>
<reference evidence="5 6" key="1">
    <citation type="journal article" date="2009" name="Stand. Genomic Sci.">
        <title>Complete genome sequence of Pirellula staleyi type strain (ATCC 27377).</title>
        <authorList>
            <person name="Clum A."/>
            <person name="Tindall B.J."/>
            <person name="Sikorski J."/>
            <person name="Ivanova N."/>
            <person name="Mavrommatis K."/>
            <person name="Lucas S."/>
            <person name="Glavina del Rio T."/>
            <person name="Nolan M."/>
            <person name="Chen F."/>
            <person name="Tice H."/>
            <person name="Pitluck S."/>
            <person name="Cheng J.F."/>
            <person name="Chertkov O."/>
            <person name="Brettin T."/>
            <person name="Han C."/>
            <person name="Detter J.C."/>
            <person name="Kuske C."/>
            <person name="Bruce D."/>
            <person name="Goodwin L."/>
            <person name="Ovchinikova G."/>
            <person name="Pati A."/>
            <person name="Mikhailova N."/>
            <person name="Chen A."/>
            <person name="Palaniappan K."/>
            <person name="Land M."/>
            <person name="Hauser L."/>
            <person name="Chang Y.J."/>
            <person name="Jeffries C.D."/>
            <person name="Chain P."/>
            <person name="Rohde M."/>
            <person name="Goker M."/>
            <person name="Bristow J."/>
            <person name="Eisen J.A."/>
            <person name="Markowitz V."/>
            <person name="Hugenholtz P."/>
            <person name="Kyrpides N.C."/>
            <person name="Klenk H.P."/>
            <person name="Lapidus A."/>
        </authorList>
    </citation>
    <scope>NUCLEOTIDE SEQUENCE [LARGE SCALE GENOMIC DNA]</scope>
    <source>
        <strain evidence="6">ATCC 27377 / DSM 6068 / ICPB 4128</strain>
    </source>
</reference>
<evidence type="ECO:0000256" key="3">
    <source>
        <dbReference type="ARBA" id="ARBA00022801"/>
    </source>
</evidence>
<dbReference type="EMBL" id="CP001848">
    <property type="protein sequence ID" value="ADB18523.1"/>
    <property type="molecule type" value="Genomic_DNA"/>
</dbReference>
<dbReference type="EC" id="3.1.3.48" evidence="2"/>
<protein>
    <recommendedName>
        <fullName evidence="2">protein-tyrosine-phosphatase</fullName>
        <ecNumber evidence="2">3.1.3.48</ecNumber>
    </recommendedName>
</protein>
<dbReference type="STRING" id="530564.Psta_3868"/>
<dbReference type="InterPro" id="IPR016667">
    <property type="entry name" value="Caps_polysacc_synth_CpsB/CapC"/>
</dbReference>
<keyword evidence="3" id="KW-0378">Hydrolase</keyword>
<dbReference type="Gene3D" id="3.20.20.140">
    <property type="entry name" value="Metal-dependent hydrolases"/>
    <property type="match status" value="1"/>
</dbReference>
<keyword evidence="6" id="KW-1185">Reference proteome</keyword>
<dbReference type="PIRSF" id="PIRSF016557">
    <property type="entry name" value="Caps_synth_CpsB"/>
    <property type="match status" value="1"/>
</dbReference>
<evidence type="ECO:0000256" key="2">
    <source>
        <dbReference type="ARBA" id="ARBA00013064"/>
    </source>
</evidence>
<dbReference type="HOGENOM" id="CLU_085966_1_0_0"/>
<dbReference type="Pfam" id="PF19567">
    <property type="entry name" value="CpsB_CapC"/>
    <property type="match status" value="1"/>
</dbReference>
<accession>D2R138</accession>
<dbReference type="OrthoDB" id="9788539at2"/>
<evidence type="ECO:0000313" key="6">
    <source>
        <dbReference type="Proteomes" id="UP000001887"/>
    </source>
</evidence>
<dbReference type="PANTHER" id="PTHR39181">
    <property type="entry name" value="TYROSINE-PROTEIN PHOSPHATASE YWQE"/>
    <property type="match status" value="1"/>
</dbReference>
<organism evidence="5 6">
    <name type="scientific">Pirellula staleyi (strain ATCC 27377 / DSM 6068 / ICPB 4128)</name>
    <name type="common">Pirella staleyi</name>
    <dbReference type="NCBI Taxonomy" id="530564"/>
    <lineage>
        <taxon>Bacteria</taxon>
        <taxon>Pseudomonadati</taxon>
        <taxon>Planctomycetota</taxon>
        <taxon>Planctomycetia</taxon>
        <taxon>Pirellulales</taxon>
        <taxon>Pirellulaceae</taxon>
        <taxon>Pirellula</taxon>
    </lineage>
</organism>
<dbReference type="PANTHER" id="PTHR39181:SF1">
    <property type="entry name" value="TYROSINE-PROTEIN PHOSPHATASE YWQE"/>
    <property type="match status" value="1"/>
</dbReference>
<sequence length="269" mass="28761">MPRLPAMIDLHAQLLPGIGDGAPSWDDALAMAEIGTADGISAIVCTAPLAADSSRALVSRIRSRTRDLQLRLREIGNRTVLLPGGRARIDDATLKRLHDGALMTVADQGRHLLLDLPVHTSMSLDNWLAQLTGLGVTGILSQPERWPAIGGDLQLVERLVGSGALVLVGSHSLLGHHGPTVKQRTLAMLKAGLAHFVASAACDPRSRPPLLGRAYEMVRLVCGDDRATALFCTNPSRVLLGEMIDSTTPLTSNSASKPTSFWNSWRRVA</sequence>
<dbReference type="Proteomes" id="UP000001887">
    <property type="component" value="Chromosome"/>
</dbReference>
<dbReference type="GO" id="GO:0004725">
    <property type="term" value="F:protein tyrosine phosphatase activity"/>
    <property type="evidence" value="ECO:0007669"/>
    <property type="project" value="UniProtKB-EC"/>
</dbReference>
<evidence type="ECO:0000256" key="4">
    <source>
        <dbReference type="ARBA" id="ARBA00051722"/>
    </source>
</evidence>
<evidence type="ECO:0000313" key="5">
    <source>
        <dbReference type="EMBL" id="ADB18523.1"/>
    </source>
</evidence>
<proteinExistence type="inferred from homology"/>
<dbReference type="KEGG" id="psl:Psta_3868"/>
<evidence type="ECO:0000256" key="1">
    <source>
        <dbReference type="ARBA" id="ARBA00005750"/>
    </source>
</evidence>
<dbReference type="GO" id="GO:0030145">
    <property type="term" value="F:manganese ion binding"/>
    <property type="evidence" value="ECO:0007669"/>
    <property type="project" value="InterPro"/>
</dbReference>